<proteinExistence type="inferred from homology"/>
<organism evidence="13 14">
    <name type="scientific">Selenomonas ruminantium</name>
    <dbReference type="NCBI Taxonomy" id="971"/>
    <lineage>
        <taxon>Bacteria</taxon>
        <taxon>Bacillati</taxon>
        <taxon>Bacillota</taxon>
        <taxon>Negativicutes</taxon>
        <taxon>Selenomonadales</taxon>
        <taxon>Selenomonadaceae</taxon>
        <taxon>Selenomonas</taxon>
    </lineage>
</organism>
<dbReference type="NCBIfam" id="NF003764">
    <property type="entry name" value="PRK05355.1"/>
    <property type="match status" value="1"/>
</dbReference>
<comment type="subcellular location">
    <subcellularLocation>
        <location evidence="11">Cytoplasm</location>
    </subcellularLocation>
</comment>
<dbReference type="PANTHER" id="PTHR43247:SF1">
    <property type="entry name" value="PHOSPHOSERINE AMINOTRANSFERASE"/>
    <property type="match status" value="1"/>
</dbReference>
<feature type="binding site" evidence="11">
    <location>
        <position position="104"/>
    </location>
    <ligand>
        <name>pyridoxal 5'-phosphate</name>
        <dbReference type="ChEBI" id="CHEBI:597326"/>
    </ligand>
</feature>
<evidence type="ECO:0000313" key="14">
    <source>
        <dbReference type="Proteomes" id="UP000183639"/>
    </source>
</evidence>
<dbReference type="InterPro" id="IPR022278">
    <property type="entry name" value="Pser_aminoTfrase"/>
</dbReference>
<dbReference type="GO" id="GO:0005737">
    <property type="term" value="C:cytoplasm"/>
    <property type="evidence" value="ECO:0007669"/>
    <property type="project" value="UniProtKB-SubCell"/>
</dbReference>
<dbReference type="GO" id="GO:0006564">
    <property type="term" value="P:L-serine biosynthetic process"/>
    <property type="evidence" value="ECO:0007669"/>
    <property type="project" value="UniProtKB-UniRule"/>
</dbReference>
<dbReference type="FunFam" id="3.40.640.10:FF:000010">
    <property type="entry name" value="Phosphoserine aminotransferase"/>
    <property type="match status" value="1"/>
</dbReference>
<dbReference type="InterPro" id="IPR015422">
    <property type="entry name" value="PyrdxlP-dep_Trfase_small"/>
</dbReference>
<feature type="binding site" evidence="11">
    <location>
        <position position="44"/>
    </location>
    <ligand>
        <name>L-glutamate</name>
        <dbReference type="ChEBI" id="CHEBI:29985"/>
    </ligand>
</feature>
<keyword evidence="7 11" id="KW-0663">Pyridoxal phosphate</keyword>
<comment type="catalytic activity">
    <reaction evidence="10 11">
        <text>O-phospho-L-serine + 2-oxoglutarate = 3-phosphooxypyruvate + L-glutamate</text>
        <dbReference type="Rhea" id="RHEA:14329"/>
        <dbReference type="ChEBI" id="CHEBI:16810"/>
        <dbReference type="ChEBI" id="CHEBI:18110"/>
        <dbReference type="ChEBI" id="CHEBI:29985"/>
        <dbReference type="ChEBI" id="CHEBI:57524"/>
        <dbReference type="EC" id="2.6.1.52"/>
    </reaction>
</comment>
<dbReference type="RefSeq" id="WP_075442213.1">
    <property type="nucleotide sequence ID" value="NZ_FOQK01000003.1"/>
</dbReference>
<feature type="binding site" evidence="11">
    <location>
        <begin position="239"/>
        <end position="240"/>
    </location>
    <ligand>
        <name>pyridoxal 5'-phosphate</name>
        <dbReference type="ChEBI" id="CHEBI:597326"/>
    </ligand>
</feature>
<gene>
    <name evidence="11" type="primary">serC</name>
    <name evidence="13" type="ORF">SAMN04487861_103120</name>
</gene>
<evidence type="ECO:0000256" key="2">
    <source>
        <dbReference type="ARBA" id="ARBA00005099"/>
    </source>
</evidence>
<keyword evidence="8 11" id="KW-0718">Serine biosynthesis</keyword>
<feature type="domain" description="Aminotransferase class V" evidence="12">
    <location>
        <begin position="6"/>
        <end position="347"/>
    </location>
</feature>
<dbReference type="AlphaFoldDB" id="A0A1I3CG50"/>
<evidence type="ECO:0000256" key="5">
    <source>
        <dbReference type="ARBA" id="ARBA00022605"/>
    </source>
</evidence>
<sequence>MEADRVYNFNPGPATLPLEVLKEAQAEFLNFNHSGMSILEISHRAKQYAEVHQQAKADIKELMGLGDDYEVLFCQGGASQQFAMIPLNFATKEHPGSYVLSGSFATKAYKEAELLGVGEVAASSKAVDFRHIPTQDELTINPEAAYVHLCYNNTIYGTEYHYVPDTHGVPLFADMSSDMLSRPVDFQKFDFIYAGVQKNLGPAGVVLVVAKKELLAKSPQTLPTMLRYSTFLEKDSLYNTPPAFCIYMVGKVAAWIKANGGLAEMEKRNQKKAKVVYDAIDNSDGFYRGHADKDSRSFMNVTFRLPSEELEKKFVAEALEHQLSGVKGHRSVGGMRASIYNAMPYEGALRLAEFMEKFRKANA</sequence>
<dbReference type="Gene3D" id="3.90.1150.10">
    <property type="entry name" value="Aspartate Aminotransferase, domain 1"/>
    <property type="match status" value="1"/>
</dbReference>
<keyword evidence="5 11" id="KW-0028">Amino-acid biosynthesis</keyword>
<dbReference type="OrthoDB" id="9809412at2"/>
<dbReference type="GO" id="GO:0030170">
    <property type="term" value="F:pyridoxal phosphate binding"/>
    <property type="evidence" value="ECO:0007669"/>
    <property type="project" value="UniProtKB-UniRule"/>
</dbReference>
<evidence type="ECO:0000256" key="7">
    <source>
        <dbReference type="ARBA" id="ARBA00022898"/>
    </source>
</evidence>
<comment type="pathway">
    <text evidence="2 11">Amino-acid biosynthesis; L-serine biosynthesis; L-serine from 3-phospho-D-glycerate: step 2/3.</text>
</comment>
<dbReference type="PANTHER" id="PTHR43247">
    <property type="entry name" value="PHOSPHOSERINE AMINOTRANSFERASE"/>
    <property type="match status" value="1"/>
</dbReference>
<comment type="function">
    <text evidence="1 11">Catalyzes the reversible conversion of 3-phosphohydroxypyruvate to phosphoserine and of 3-hydroxy-2-oxo-4-phosphonooxybutanoate to phosphohydroxythreonine.</text>
</comment>
<feature type="binding site" evidence="11">
    <location>
        <position position="154"/>
    </location>
    <ligand>
        <name>pyridoxal 5'-phosphate</name>
        <dbReference type="ChEBI" id="CHEBI:597326"/>
    </ligand>
</feature>
<dbReference type="PIRSF" id="PIRSF000525">
    <property type="entry name" value="SerC"/>
    <property type="match status" value="1"/>
</dbReference>
<feature type="binding site" evidence="11">
    <location>
        <begin position="78"/>
        <end position="79"/>
    </location>
    <ligand>
        <name>pyridoxal 5'-phosphate</name>
        <dbReference type="ChEBI" id="CHEBI:597326"/>
    </ligand>
</feature>
<comment type="cofactor">
    <cofactor evidence="11">
        <name>pyridoxal 5'-phosphate</name>
        <dbReference type="ChEBI" id="CHEBI:597326"/>
    </cofactor>
    <text evidence="11">Binds 1 pyridoxal phosphate per subunit.</text>
</comment>
<evidence type="ECO:0000256" key="9">
    <source>
        <dbReference type="ARBA" id="ARBA00047630"/>
    </source>
</evidence>
<dbReference type="GO" id="GO:0004648">
    <property type="term" value="F:O-phospho-L-serine:2-oxoglutarate aminotransferase activity"/>
    <property type="evidence" value="ECO:0007669"/>
    <property type="project" value="UniProtKB-UniRule"/>
</dbReference>
<feature type="binding site" evidence="11">
    <location>
        <position position="174"/>
    </location>
    <ligand>
        <name>pyridoxal 5'-phosphate</name>
        <dbReference type="ChEBI" id="CHEBI:597326"/>
    </ligand>
</feature>
<name>A0A1I3CG50_SELRU</name>
<dbReference type="FunFam" id="3.90.1150.10:FF:000006">
    <property type="entry name" value="Phosphoserine aminotransferase"/>
    <property type="match status" value="1"/>
</dbReference>
<dbReference type="Proteomes" id="UP000183639">
    <property type="component" value="Unassembled WGS sequence"/>
</dbReference>
<dbReference type="HAMAP" id="MF_00160">
    <property type="entry name" value="SerC_aminotrans_5"/>
    <property type="match status" value="1"/>
</dbReference>
<keyword evidence="6 11" id="KW-0808">Transferase</keyword>
<protein>
    <recommendedName>
        <fullName evidence="11">Phosphoserine aminotransferase</fullName>
        <ecNumber evidence="11">2.6.1.52</ecNumber>
    </recommendedName>
    <alternativeName>
        <fullName evidence="11">Phosphohydroxythreonine aminotransferase</fullName>
        <shortName evidence="11">PSAT</shortName>
    </alternativeName>
</protein>
<evidence type="ECO:0000256" key="4">
    <source>
        <dbReference type="ARBA" id="ARBA00022576"/>
    </source>
</evidence>
<evidence type="ECO:0000259" key="12">
    <source>
        <dbReference type="Pfam" id="PF00266"/>
    </source>
</evidence>
<comment type="caution">
    <text evidence="11">Lacks conserved residue(s) required for the propagation of feature annotation.</text>
</comment>
<dbReference type="InterPro" id="IPR015424">
    <property type="entry name" value="PyrdxlP-dep_Trfase"/>
</dbReference>
<dbReference type="Pfam" id="PF00266">
    <property type="entry name" value="Aminotran_5"/>
    <property type="match status" value="1"/>
</dbReference>
<keyword evidence="11" id="KW-0963">Cytoplasm</keyword>
<evidence type="ECO:0000313" key="13">
    <source>
        <dbReference type="EMBL" id="SFH73492.1"/>
    </source>
</evidence>
<comment type="subunit">
    <text evidence="11">Homodimer.</text>
</comment>
<evidence type="ECO:0000256" key="1">
    <source>
        <dbReference type="ARBA" id="ARBA00003483"/>
    </source>
</evidence>
<evidence type="ECO:0000256" key="3">
    <source>
        <dbReference type="ARBA" id="ARBA00006904"/>
    </source>
</evidence>
<evidence type="ECO:0000256" key="6">
    <source>
        <dbReference type="ARBA" id="ARBA00022679"/>
    </source>
</evidence>
<dbReference type="UniPathway" id="UPA00135">
    <property type="reaction ID" value="UER00197"/>
</dbReference>
<accession>A0A1I3CG50</accession>
<dbReference type="InterPro" id="IPR000192">
    <property type="entry name" value="Aminotrans_V_dom"/>
</dbReference>
<evidence type="ECO:0000256" key="8">
    <source>
        <dbReference type="ARBA" id="ARBA00023299"/>
    </source>
</evidence>
<dbReference type="InterPro" id="IPR015421">
    <property type="entry name" value="PyrdxlP-dep_Trfase_major"/>
</dbReference>
<dbReference type="NCBIfam" id="TIGR01364">
    <property type="entry name" value="serC_1"/>
    <property type="match status" value="1"/>
</dbReference>
<dbReference type="EC" id="2.6.1.52" evidence="11"/>
<dbReference type="EMBL" id="FOQK01000003">
    <property type="protein sequence ID" value="SFH73492.1"/>
    <property type="molecule type" value="Genomic_DNA"/>
</dbReference>
<feature type="modified residue" description="N6-(pyridoxal phosphate)lysine" evidence="11">
    <location>
        <position position="198"/>
    </location>
</feature>
<dbReference type="Gene3D" id="3.40.640.10">
    <property type="entry name" value="Type I PLP-dependent aspartate aminotransferase-like (Major domain)"/>
    <property type="match status" value="1"/>
</dbReference>
<feature type="binding site" evidence="11">
    <location>
        <position position="197"/>
    </location>
    <ligand>
        <name>pyridoxal 5'-phosphate</name>
        <dbReference type="ChEBI" id="CHEBI:597326"/>
    </ligand>
</feature>
<comment type="similarity">
    <text evidence="3 11">Belongs to the class-V pyridoxal-phosphate-dependent aminotransferase family. SerC subfamily.</text>
</comment>
<evidence type="ECO:0000256" key="11">
    <source>
        <dbReference type="HAMAP-Rule" id="MF_00160"/>
    </source>
</evidence>
<comment type="catalytic activity">
    <reaction evidence="9 11">
        <text>4-(phosphooxy)-L-threonine + 2-oxoglutarate = (R)-3-hydroxy-2-oxo-4-phosphooxybutanoate + L-glutamate</text>
        <dbReference type="Rhea" id="RHEA:16573"/>
        <dbReference type="ChEBI" id="CHEBI:16810"/>
        <dbReference type="ChEBI" id="CHEBI:29985"/>
        <dbReference type="ChEBI" id="CHEBI:58452"/>
        <dbReference type="ChEBI" id="CHEBI:58538"/>
        <dbReference type="EC" id="2.6.1.52"/>
    </reaction>
</comment>
<dbReference type="SUPFAM" id="SSF53383">
    <property type="entry name" value="PLP-dependent transferases"/>
    <property type="match status" value="1"/>
</dbReference>
<evidence type="ECO:0000256" key="10">
    <source>
        <dbReference type="ARBA" id="ARBA00049007"/>
    </source>
</evidence>
<keyword evidence="4 11" id="KW-0032">Aminotransferase</keyword>
<reference evidence="13 14" key="1">
    <citation type="submission" date="2016-10" db="EMBL/GenBank/DDBJ databases">
        <authorList>
            <person name="de Groot N.N."/>
        </authorList>
    </citation>
    <scope>NUCLEOTIDE SEQUENCE [LARGE SCALE GENOMIC DNA]</scope>
    <source>
        <strain evidence="13 14">Z108</strain>
    </source>
</reference>